<keyword evidence="3" id="KW-1185">Reference proteome</keyword>
<feature type="compositionally biased region" description="Pro residues" evidence="1">
    <location>
        <begin position="189"/>
        <end position="198"/>
    </location>
</feature>
<name>A0A9P6PSE7_9FUNG</name>
<dbReference type="AlphaFoldDB" id="A0A9P6PSE7"/>
<dbReference type="InterPro" id="IPR044852">
    <property type="entry name" value="WBP2-like"/>
</dbReference>
<organism evidence="2 3">
    <name type="scientific">Mortierella polycephala</name>
    <dbReference type="NCBI Taxonomy" id="41804"/>
    <lineage>
        <taxon>Eukaryota</taxon>
        <taxon>Fungi</taxon>
        <taxon>Fungi incertae sedis</taxon>
        <taxon>Mucoromycota</taxon>
        <taxon>Mortierellomycotina</taxon>
        <taxon>Mortierellomycetes</taxon>
        <taxon>Mortierellales</taxon>
        <taxon>Mortierellaceae</taxon>
        <taxon>Mortierella</taxon>
    </lineage>
</organism>
<dbReference type="SUPFAM" id="SSF50729">
    <property type="entry name" value="PH domain-like"/>
    <property type="match status" value="1"/>
</dbReference>
<dbReference type="Proteomes" id="UP000726737">
    <property type="component" value="Unassembled WGS sequence"/>
</dbReference>
<accession>A0A9P6PSE7</accession>
<evidence type="ECO:0000313" key="2">
    <source>
        <dbReference type="EMBL" id="KAG0251536.1"/>
    </source>
</evidence>
<dbReference type="GO" id="GO:0005634">
    <property type="term" value="C:nucleus"/>
    <property type="evidence" value="ECO:0007669"/>
    <property type="project" value="TreeGrafter"/>
</dbReference>
<proteinExistence type="predicted"/>
<gene>
    <name evidence="2" type="ORF">BG011_007537</name>
</gene>
<feature type="region of interest" description="Disordered" evidence="1">
    <location>
        <begin position="146"/>
        <end position="212"/>
    </location>
</feature>
<comment type="caution">
    <text evidence="2">The sequence shown here is derived from an EMBL/GenBank/DDBJ whole genome shotgun (WGS) entry which is preliminary data.</text>
</comment>
<sequence length="212" mass="22370">MAVNWVTLTADGKDFVRLENENVFNQEQGARFELDSSNGGYPGAGATYASKSGTLFLTNQRLVYLCASPTPFFSSASLPINNIQDSKLAQSWFSAPVFKAVVTPVPGGGLAQPARLSITFTKGKLDGEAPQHLEQLPVYVPSSDPIPNPSGTTGVVPMPTPTATISAFIPQPQPLPRAQPVTQTAAPTQAPPPQPLPQAAPSDLPPSYDEIC</sequence>
<dbReference type="EMBL" id="JAAAJA010000586">
    <property type="protein sequence ID" value="KAG0251536.1"/>
    <property type="molecule type" value="Genomic_DNA"/>
</dbReference>
<dbReference type="GO" id="GO:0031490">
    <property type="term" value="F:chromatin DNA binding"/>
    <property type="evidence" value="ECO:0007669"/>
    <property type="project" value="TreeGrafter"/>
</dbReference>
<dbReference type="PANTHER" id="PTHR31606:SF1">
    <property type="entry name" value="WW DOMAIN BINDING PROTEIN 2, ISOFORM E"/>
    <property type="match status" value="1"/>
</dbReference>
<protein>
    <submittedName>
        <fullName evidence="2">Uncharacterized protein</fullName>
    </submittedName>
</protein>
<dbReference type="OrthoDB" id="1259151at2759"/>
<dbReference type="CDD" id="cd13214">
    <property type="entry name" value="PH-GRAM_WBP2"/>
    <property type="match status" value="1"/>
</dbReference>
<reference evidence="2" key="1">
    <citation type="journal article" date="2020" name="Fungal Divers.">
        <title>Resolving the Mortierellaceae phylogeny through synthesis of multi-gene phylogenetics and phylogenomics.</title>
        <authorList>
            <person name="Vandepol N."/>
            <person name="Liber J."/>
            <person name="Desiro A."/>
            <person name="Na H."/>
            <person name="Kennedy M."/>
            <person name="Barry K."/>
            <person name="Grigoriev I.V."/>
            <person name="Miller A.N."/>
            <person name="O'Donnell K."/>
            <person name="Stajich J.E."/>
            <person name="Bonito G."/>
        </authorList>
    </citation>
    <scope>NUCLEOTIDE SEQUENCE</scope>
    <source>
        <strain evidence="2">KOD948</strain>
    </source>
</reference>
<evidence type="ECO:0000313" key="3">
    <source>
        <dbReference type="Proteomes" id="UP000726737"/>
    </source>
</evidence>
<dbReference type="GO" id="GO:0003713">
    <property type="term" value="F:transcription coactivator activity"/>
    <property type="evidence" value="ECO:0007669"/>
    <property type="project" value="InterPro"/>
</dbReference>
<feature type="compositionally biased region" description="Low complexity" evidence="1">
    <location>
        <begin position="178"/>
        <end position="188"/>
    </location>
</feature>
<evidence type="ECO:0000256" key="1">
    <source>
        <dbReference type="SAM" id="MobiDB-lite"/>
    </source>
</evidence>
<dbReference type="PANTHER" id="PTHR31606">
    <property type="entry name" value="WW DOMAIN BINDING PROTEIN 2, ISOFORM E"/>
    <property type="match status" value="1"/>
</dbReference>